<dbReference type="PANTHER" id="PTHR45666">
    <property type="entry name" value="TYPE IV INOSITOL POLYPHOSPHATE 5-PHOSPHATASE 9"/>
    <property type="match status" value="1"/>
</dbReference>
<gene>
    <name evidence="2" type="ORF">DCAF_LOCUS7362</name>
</gene>
<dbReference type="GO" id="GO:0046856">
    <property type="term" value="P:phosphatidylinositol dephosphorylation"/>
    <property type="evidence" value="ECO:0007669"/>
    <property type="project" value="TreeGrafter"/>
</dbReference>
<keyword evidence="3" id="KW-1185">Reference proteome</keyword>
<dbReference type="Gene3D" id="3.60.10.10">
    <property type="entry name" value="Endonuclease/exonuclease/phosphatase"/>
    <property type="match status" value="1"/>
</dbReference>
<keyword evidence="1" id="KW-0378">Hydrolase</keyword>
<dbReference type="GO" id="GO:0004445">
    <property type="term" value="F:inositol-polyphosphate 5-phosphatase activity"/>
    <property type="evidence" value="ECO:0007669"/>
    <property type="project" value="InterPro"/>
</dbReference>
<evidence type="ECO:0000313" key="2">
    <source>
        <dbReference type="EMBL" id="CAK7329607.1"/>
    </source>
</evidence>
<comment type="caution">
    <text evidence="2">The sequence shown here is derived from an EMBL/GenBank/DDBJ whole genome shotgun (WGS) entry which is preliminary data.</text>
</comment>
<evidence type="ECO:0000256" key="1">
    <source>
        <dbReference type="ARBA" id="ARBA00022801"/>
    </source>
</evidence>
<dbReference type="AlphaFoldDB" id="A0AAV1R6K6"/>
<organism evidence="2 3">
    <name type="scientific">Dovyalis caffra</name>
    <dbReference type="NCBI Taxonomy" id="77055"/>
    <lineage>
        <taxon>Eukaryota</taxon>
        <taxon>Viridiplantae</taxon>
        <taxon>Streptophyta</taxon>
        <taxon>Embryophyta</taxon>
        <taxon>Tracheophyta</taxon>
        <taxon>Spermatophyta</taxon>
        <taxon>Magnoliopsida</taxon>
        <taxon>eudicotyledons</taxon>
        <taxon>Gunneridae</taxon>
        <taxon>Pentapetalae</taxon>
        <taxon>rosids</taxon>
        <taxon>fabids</taxon>
        <taxon>Malpighiales</taxon>
        <taxon>Salicaceae</taxon>
        <taxon>Flacourtieae</taxon>
        <taxon>Dovyalis</taxon>
    </lineage>
</organism>
<dbReference type="EMBL" id="CAWUPB010000913">
    <property type="protein sequence ID" value="CAK7329607.1"/>
    <property type="molecule type" value="Genomic_DNA"/>
</dbReference>
<protein>
    <submittedName>
        <fullName evidence="2">Uncharacterized protein</fullName>
    </submittedName>
</protein>
<reference evidence="2 3" key="1">
    <citation type="submission" date="2024-01" db="EMBL/GenBank/DDBJ databases">
        <authorList>
            <person name="Waweru B."/>
        </authorList>
    </citation>
    <scope>NUCLEOTIDE SEQUENCE [LARGE SCALE GENOMIC DNA]</scope>
</reference>
<dbReference type="GO" id="GO:0034485">
    <property type="term" value="F:phosphatidylinositol-3,4,5-trisphosphate 5-phosphatase activity"/>
    <property type="evidence" value="ECO:0007669"/>
    <property type="project" value="TreeGrafter"/>
</dbReference>
<accession>A0AAV1R6K6</accession>
<proteinExistence type="predicted"/>
<dbReference type="PANTHER" id="PTHR45666:SF22">
    <property type="entry name" value="TYPE I INOSITOL POLYPHOSPHATE 5-PHOSPHATASE 4"/>
    <property type="match status" value="1"/>
</dbReference>
<dbReference type="GO" id="GO:0004439">
    <property type="term" value="F:phosphatidylinositol-4,5-bisphosphate 5-phosphatase activity"/>
    <property type="evidence" value="ECO:0007669"/>
    <property type="project" value="TreeGrafter"/>
</dbReference>
<dbReference type="InterPro" id="IPR045849">
    <property type="entry name" value="IP5P_plant"/>
</dbReference>
<dbReference type="InterPro" id="IPR036691">
    <property type="entry name" value="Endo/exonu/phosph_ase_sf"/>
</dbReference>
<sequence length="137" mass="15903">MDGDMVMPQPRLDRRFSVYEWVIFGNRPSDYDPNFKWCSSDDENGPEDSPGATLYSPIDYSGSLSMEDRDRQTGQSRHCLVANKQMVGIFLIVWAKSDLRDDFRNRKVSSVNRGLMGYLRNKVHFPSHEFESEILMN</sequence>
<name>A0AAV1R6K6_9ROSI</name>
<dbReference type="Proteomes" id="UP001314170">
    <property type="component" value="Unassembled WGS sequence"/>
</dbReference>
<evidence type="ECO:0000313" key="3">
    <source>
        <dbReference type="Proteomes" id="UP001314170"/>
    </source>
</evidence>